<dbReference type="Pfam" id="PF00009">
    <property type="entry name" value="GTP_EFTU"/>
    <property type="match status" value="1"/>
</dbReference>
<dbReference type="GO" id="GO:0005525">
    <property type="term" value="F:GTP binding"/>
    <property type="evidence" value="ECO:0007669"/>
    <property type="project" value="UniProtKB-KW"/>
</dbReference>
<dbReference type="FunCoup" id="F2U0L8">
    <property type="interactions" value="1260"/>
</dbReference>
<protein>
    <recommendedName>
        <fullName evidence="7">Translation initiation factor IF-2, chloroplastic</fullName>
    </recommendedName>
</protein>
<dbReference type="InterPro" id="IPR044145">
    <property type="entry name" value="IF2_II"/>
</dbReference>
<dbReference type="InterPro" id="IPR036925">
    <property type="entry name" value="TIF_IF2_dom3_sf"/>
</dbReference>
<dbReference type="STRING" id="946362.F2U0L8"/>
<dbReference type="Gene3D" id="3.40.50.300">
    <property type="entry name" value="P-loop containing nucleotide triphosphate hydrolases"/>
    <property type="match status" value="1"/>
</dbReference>
<dbReference type="eggNOG" id="KOG1145">
    <property type="taxonomic scope" value="Eukaryota"/>
</dbReference>
<feature type="coiled-coil region" evidence="8">
    <location>
        <begin position="218"/>
        <end position="262"/>
    </location>
</feature>
<dbReference type="FunFam" id="2.40.30.10:FF:000054">
    <property type="entry name" value="Translation initiation factor IF-2"/>
    <property type="match status" value="1"/>
</dbReference>
<dbReference type="NCBIfam" id="TIGR00231">
    <property type="entry name" value="small_GTP"/>
    <property type="match status" value="1"/>
</dbReference>
<dbReference type="Proteomes" id="UP000007799">
    <property type="component" value="Unassembled WGS sequence"/>
</dbReference>
<dbReference type="Gene3D" id="2.40.30.10">
    <property type="entry name" value="Translation factors"/>
    <property type="match status" value="2"/>
</dbReference>
<dbReference type="Pfam" id="PF22042">
    <property type="entry name" value="EF-G_D2"/>
    <property type="match status" value="1"/>
</dbReference>
<dbReference type="SUPFAM" id="SSF52156">
    <property type="entry name" value="Initiation factor IF2/eIF5b, domain 3"/>
    <property type="match status" value="1"/>
</dbReference>
<dbReference type="CDD" id="cd01887">
    <property type="entry name" value="IF2_eIF5B"/>
    <property type="match status" value="1"/>
</dbReference>
<dbReference type="FunFam" id="3.40.50.10050:FF:000001">
    <property type="entry name" value="Translation initiation factor IF-2"/>
    <property type="match status" value="1"/>
</dbReference>
<dbReference type="SUPFAM" id="SSF52540">
    <property type="entry name" value="P-loop containing nucleoside triphosphate hydrolases"/>
    <property type="match status" value="1"/>
</dbReference>
<keyword evidence="4" id="KW-0648">Protein biosynthesis</keyword>
<dbReference type="SUPFAM" id="SSF50447">
    <property type="entry name" value="Translation proteins"/>
    <property type="match status" value="2"/>
</dbReference>
<dbReference type="OMA" id="DHPLREY"/>
<dbReference type="OrthoDB" id="361630at2759"/>
<dbReference type="PROSITE" id="PS51722">
    <property type="entry name" value="G_TR_2"/>
    <property type="match status" value="1"/>
</dbReference>
<evidence type="ECO:0000259" key="9">
    <source>
        <dbReference type="PROSITE" id="PS51722"/>
    </source>
</evidence>
<dbReference type="RefSeq" id="XP_004997507.1">
    <property type="nucleotide sequence ID" value="XM_004997450.1"/>
</dbReference>
<dbReference type="InterPro" id="IPR053905">
    <property type="entry name" value="EF-G-like_DII"/>
</dbReference>
<dbReference type="InParanoid" id="F2U0L8"/>
<dbReference type="FunFam" id="2.40.30.10:FF:000008">
    <property type="entry name" value="Translation initiation factor IF-2"/>
    <property type="match status" value="1"/>
</dbReference>
<sequence length="494" mass="54000">MGAVPLTKGNTITFLDTPGHEAFTAMRARGASATDMIVLVVAADDGVMPQTLESIRHAKAANVPVVVAINKCDRDNAEPERVKQELMQHDLSLEEFGGDVQAVEVSALHRLHLDELKEAIILQAEMAELTASPTAPATGVVIESRTDKHKGQLATVVVRDGTLKVGDFVCADTVFGRIKALTDDAGKRVKTAPPSTAVEVMGWKELPDVGSAFQVVKNEKAARRLAEENENIKSLEELDSVKEIVDERRKQEQEERELLLQQQPRRRRRRRVFVPRVKEADANASDIPVYSVVVKTDVQGTTEAVLELINGLPQNKVECAVVRLGVGPITESDVELAKSFNADLVTFGIGESKAEARMVESAGLHYMAHSVIYKLLDDLQERMASLLPQTVQLNSTGTAQVLQVFKLTGRKSAIVAGLRVTKGSMVRKGVFRVFRKNNLIFEGRAASLKQGKDDIGTAAKGMECGLQLLEFDDLKEEDVIECFEEVSVSPSLTD</sequence>
<dbReference type="InterPro" id="IPR000795">
    <property type="entry name" value="T_Tr_GTP-bd_dom"/>
</dbReference>
<dbReference type="GO" id="GO:0003924">
    <property type="term" value="F:GTPase activity"/>
    <property type="evidence" value="ECO:0007669"/>
    <property type="project" value="InterPro"/>
</dbReference>
<evidence type="ECO:0000256" key="8">
    <source>
        <dbReference type="SAM" id="Coils"/>
    </source>
</evidence>
<keyword evidence="11" id="KW-1185">Reference proteome</keyword>
<keyword evidence="5" id="KW-0342">GTP-binding</keyword>
<evidence type="ECO:0000256" key="3">
    <source>
        <dbReference type="ARBA" id="ARBA00022741"/>
    </source>
</evidence>
<dbReference type="InterPro" id="IPR015760">
    <property type="entry name" value="TIF_IF2"/>
</dbReference>
<reference evidence="10" key="1">
    <citation type="submission" date="2009-08" db="EMBL/GenBank/DDBJ databases">
        <title>Annotation of Salpingoeca rosetta.</title>
        <authorList>
            <consortium name="The Broad Institute Genome Sequencing Platform"/>
            <person name="Russ C."/>
            <person name="Cuomo C."/>
            <person name="Burger G."/>
            <person name="Gray M.W."/>
            <person name="Holland P.W.H."/>
            <person name="King N."/>
            <person name="Lang F.B.F."/>
            <person name="Roger A.J."/>
            <person name="Ruiz-Trillo I."/>
            <person name="Young S.K."/>
            <person name="Zeng Q."/>
            <person name="Gargeya S."/>
            <person name="Alvarado L."/>
            <person name="Berlin A."/>
            <person name="Chapman S.B."/>
            <person name="Chen Z."/>
            <person name="Freedman E."/>
            <person name="Gellesch M."/>
            <person name="Goldberg J."/>
            <person name="Griggs A."/>
            <person name="Gujja S."/>
            <person name="Heilman E."/>
            <person name="Heiman D."/>
            <person name="Howarth C."/>
            <person name="Mehta T."/>
            <person name="Neiman D."/>
            <person name="Pearson M."/>
            <person name="Roberts A."/>
            <person name="Saif S."/>
            <person name="Shea T."/>
            <person name="Shenoy N."/>
            <person name="Sisk P."/>
            <person name="Stolte C."/>
            <person name="Sykes S."/>
            <person name="White J."/>
            <person name="Yandava C."/>
            <person name="Haas B."/>
            <person name="Nusbaum C."/>
            <person name="Birren B."/>
        </authorList>
    </citation>
    <scope>NUCLEOTIDE SEQUENCE [LARGE SCALE GENOMIC DNA]</scope>
    <source>
        <strain evidence="10">ATCC 50818</strain>
    </source>
</reference>
<dbReference type="InterPro" id="IPR027417">
    <property type="entry name" value="P-loop_NTPase"/>
</dbReference>
<keyword evidence="2 10" id="KW-0396">Initiation factor</keyword>
<dbReference type="Gene3D" id="3.40.50.10050">
    <property type="entry name" value="Translation initiation factor IF- 2, domain 3"/>
    <property type="match status" value="1"/>
</dbReference>
<dbReference type="PANTHER" id="PTHR43381:SF20">
    <property type="entry name" value="TRANSLATION INITIATION FACTOR IF-2, MITOCHONDRIAL"/>
    <property type="match status" value="1"/>
</dbReference>
<dbReference type="AlphaFoldDB" id="F2U0L8"/>
<evidence type="ECO:0000256" key="2">
    <source>
        <dbReference type="ARBA" id="ARBA00022540"/>
    </source>
</evidence>
<dbReference type="KEGG" id="sre:PTSG_01529"/>
<comment type="similarity">
    <text evidence="1">Belongs to the TRAFAC class translation factor GTPase superfamily. Classic translation factor GTPase family. IF-2 subfamily.</text>
</comment>
<dbReference type="GO" id="GO:0005737">
    <property type="term" value="C:cytoplasm"/>
    <property type="evidence" value="ECO:0007669"/>
    <property type="project" value="TreeGrafter"/>
</dbReference>
<dbReference type="CDD" id="cd03702">
    <property type="entry name" value="IF2_mtIF2_II"/>
    <property type="match status" value="1"/>
</dbReference>
<dbReference type="EMBL" id="GL832958">
    <property type="protein sequence ID" value="EGD80946.1"/>
    <property type="molecule type" value="Genomic_DNA"/>
</dbReference>
<evidence type="ECO:0000256" key="4">
    <source>
        <dbReference type="ARBA" id="ARBA00022917"/>
    </source>
</evidence>
<evidence type="ECO:0000256" key="5">
    <source>
        <dbReference type="ARBA" id="ARBA00023134"/>
    </source>
</evidence>
<name>F2U0L8_SALR5</name>
<accession>F2U0L8</accession>
<evidence type="ECO:0000313" key="11">
    <source>
        <dbReference type="Proteomes" id="UP000007799"/>
    </source>
</evidence>
<organism evidence="11">
    <name type="scientific">Salpingoeca rosetta (strain ATCC 50818 / BSB-021)</name>
    <dbReference type="NCBI Taxonomy" id="946362"/>
    <lineage>
        <taxon>Eukaryota</taxon>
        <taxon>Choanoflagellata</taxon>
        <taxon>Craspedida</taxon>
        <taxon>Salpingoecidae</taxon>
        <taxon>Salpingoeca</taxon>
    </lineage>
</organism>
<evidence type="ECO:0000313" key="10">
    <source>
        <dbReference type="EMBL" id="EGD80946.1"/>
    </source>
</evidence>
<dbReference type="InterPro" id="IPR023115">
    <property type="entry name" value="TIF_IF2_dom3"/>
</dbReference>
<dbReference type="GeneID" id="16078102"/>
<evidence type="ECO:0000256" key="7">
    <source>
        <dbReference type="ARBA" id="ARBA00044105"/>
    </source>
</evidence>
<dbReference type="Pfam" id="PF11987">
    <property type="entry name" value="IF-2"/>
    <property type="match status" value="1"/>
</dbReference>
<dbReference type="PANTHER" id="PTHR43381">
    <property type="entry name" value="TRANSLATION INITIATION FACTOR IF-2-RELATED"/>
    <property type="match status" value="1"/>
</dbReference>
<proteinExistence type="inferred from homology"/>
<evidence type="ECO:0000256" key="6">
    <source>
        <dbReference type="ARBA" id="ARBA00025162"/>
    </source>
</evidence>
<feature type="domain" description="Tr-type G" evidence="9">
    <location>
        <begin position="1"/>
        <end position="134"/>
    </location>
</feature>
<dbReference type="InterPro" id="IPR005225">
    <property type="entry name" value="Small_GTP-bd"/>
</dbReference>
<evidence type="ECO:0000256" key="1">
    <source>
        <dbReference type="ARBA" id="ARBA00007733"/>
    </source>
</evidence>
<dbReference type="CDD" id="cd03692">
    <property type="entry name" value="mtIF2_IVc"/>
    <property type="match status" value="1"/>
</dbReference>
<keyword evidence="8" id="KW-0175">Coiled coil</keyword>
<dbReference type="InterPro" id="IPR009000">
    <property type="entry name" value="Transl_B-barrel_sf"/>
</dbReference>
<dbReference type="GO" id="GO:0003743">
    <property type="term" value="F:translation initiation factor activity"/>
    <property type="evidence" value="ECO:0007669"/>
    <property type="project" value="UniProtKB-KW"/>
</dbReference>
<gene>
    <name evidence="10" type="ORF">PTSG_01529</name>
</gene>
<comment type="function">
    <text evidence="6">One of the essential components for the initiation of protein synthesis. Protects formylmethionyl-tRNA from spontaneous hydrolysis and promotes its binding to the 30S ribosomal subunits. Also involved in the hydrolysis of GTP during the formation of the 70S ribosomal complex.</text>
</comment>
<keyword evidence="3" id="KW-0547">Nucleotide-binding</keyword>